<gene>
    <name evidence="1" type="ORF">CARN1_2277</name>
</gene>
<proteinExistence type="predicted"/>
<dbReference type="EMBL" id="CABL01000001">
    <property type="protein sequence ID" value="CBH74390.1"/>
    <property type="molecule type" value="Genomic_DNA"/>
</dbReference>
<evidence type="ECO:0000313" key="1">
    <source>
        <dbReference type="EMBL" id="CBH74390.1"/>
    </source>
</evidence>
<sequence length="31" mass="3666">MLLSNTLNLRFIQEDVKDPKHLPIQKWGSFP</sequence>
<accession>E6PD55</accession>
<protein>
    <submittedName>
        <fullName evidence="1">Uncharacterized protein</fullName>
    </submittedName>
</protein>
<organism evidence="1">
    <name type="scientific">mine drainage metagenome</name>
    <dbReference type="NCBI Taxonomy" id="410659"/>
    <lineage>
        <taxon>unclassified sequences</taxon>
        <taxon>metagenomes</taxon>
        <taxon>ecological metagenomes</taxon>
    </lineage>
</organism>
<reference evidence="1" key="1">
    <citation type="submission" date="2009-10" db="EMBL/GenBank/DDBJ databases">
        <title>Diversity of trophic interactions inside an arsenic-rich microbial ecosystem.</title>
        <authorList>
            <person name="Bertin P.N."/>
            <person name="Heinrich-Salmeron A."/>
            <person name="Pelletier E."/>
            <person name="Goulhen-Chollet F."/>
            <person name="Arsene-Ploetze F."/>
            <person name="Gallien S."/>
            <person name="Calteau A."/>
            <person name="Vallenet D."/>
            <person name="Casiot C."/>
            <person name="Chane-Woon-Ming B."/>
            <person name="Giloteaux L."/>
            <person name="Barakat M."/>
            <person name="Bonnefoy V."/>
            <person name="Bruneel O."/>
            <person name="Chandler M."/>
            <person name="Cleiss J."/>
            <person name="Duran R."/>
            <person name="Elbaz-Poulichet F."/>
            <person name="Fonknechten N."/>
            <person name="Lauga B."/>
            <person name="Mornico D."/>
            <person name="Ortet P."/>
            <person name="Schaeffer C."/>
            <person name="Siguier P."/>
            <person name="Alexander Thil Smith A."/>
            <person name="Van Dorsselaer A."/>
            <person name="Weissenbach J."/>
            <person name="Medigue C."/>
            <person name="Le Paslier D."/>
        </authorList>
    </citation>
    <scope>NUCLEOTIDE SEQUENCE</scope>
</reference>
<dbReference type="AlphaFoldDB" id="E6PD55"/>
<comment type="caution">
    <text evidence="1">The sequence shown here is derived from an EMBL/GenBank/DDBJ whole genome shotgun (WGS) entry which is preliminary data.</text>
</comment>
<name>E6PD55_9ZZZZ</name>